<sequence>MLWMMEKPYKKWIAGLVLWTLLVFSFTLPVSADAITGETVVTLGENLTQEQRERILAEMGVGEDVEIIYVSNQEEHQYLGQYIDASKIGTRAISSARITLLEEGAGLTVTTNNIDWVTEEMYANAMATAGIQDADVYVTAPFRVSGTAGLTGIIKAFEAAADIEIDEEQKQVANEEMVKTAELADKIGSEEAAELMRRLKERLADTKLETDEDYRNLIREIAAELGIELTEEDIDALVHLLKRLKNLDINWEQVSNQLKNIRDNLNEILEREETRNFLRKVLDVIIAFFERLKDVFSS</sequence>
<evidence type="ECO:0000313" key="2">
    <source>
        <dbReference type="EMBL" id="QZT34656.1"/>
    </source>
</evidence>
<dbReference type="RefSeq" id="WP_222823035.1">
    <property type="nucleotide sequence ID" value="NZ_CP082237.1"/>
</dbReference>
<accession>A0A8X8I5R8</accession>
<protein>
    <submittedName>
        <fullName evidence="2">DUF1002 domain-containing protein</fullName>
    </submittedName>
</protein>
<evidence type="ECO:0000313" key="3">
    <source>
        <dbReference type="Proteomes" id="UP000825179"/>
    </source>
</evidence>
<dbReference type="Pfam" id="PF06207">
    <property type="entry name" value="DUF1002"/>
    <property type="match status" value="1"/>
</dbReference>
<dbReference type="Proteomes" id="UP000825179">
    <property type="component" value="Chromosome"/>
</dbReference>
<proteinExistence type="predicted"/>
<reference evidence="2 3" key="1">
    <citation type="journal article" date="2020" name="Extremophiles">
        <title>Genomic analysis of Caldalkalibacillus thermarum TA2.A1 reveals aerobic alkaliphilic metabolism and evolutionary hallmarks linking alkaliphilic bacteria and plant life.</title>
        <authorList>
            <person name="de Jong S.I."/>
            <person name="van den Broek M.A."/>
            <person name="Merkel A.Y."/>
            <person name="de la Torre Cortes P."/>
            <person name="Kalamorz F."/>
            <person name="Cook G.M."/>
            <person name="van Loosdrecht M.C.M."/>
            <person name="McMillan D.G.G."/>
        </authorList>
    </citation>
    <scope>NUCLEOTIDE SEQUENCE [LARGE SCALE GENOMIC DNA]</scope>
    <source>
        <strain evidence="2 3">TA2.A1</strain>
    </source>
</reference>
<keyword evidence="3" id="KW-1185">Reference proteome</keyword>
<name>A0A8X8I5R8_CALTT</name>
<dbReference type="AlphaFoldDB" id="A0A8X8I5R8"/>
<organism evidence="2 3">
    <name type="scientific">Caldalkalibacillus thermarum (strain TA2.A1)</name>
    <dbReference type="NCBI Taxonomy" id="986075"/>
    <lineage>
        <taxon>Bacteria</taxon>
        <taxon>Bacillati</taxon>
        <taxon>Bacillota</taxon>
        <taxon>Bacilli</taxon>
        <taxon>Bacillales</taxon>
        <taxon>Bacillaceae</taxon>
        <taxon>Caldalkalibacillus</taxon>
    </lineage>
</organism>
<dbReference type="KEGG" id="cthu:HUR95_04750"/>
<evidence type="ECO:0000256" key="1">
    <source>
        <dbReference type="SAM" id="Coils"/>
    </source>
</evidence>
<feature type="coiled-coil region" evidence="1">
    <location>
        <begin position="189"/>
        <end position="275"/>
    </location>
</feature>
<dbReference type="InterPro" id="IPR009343">
    <property type="entry name" value="DUF1002"/>
</dbReference>
<dbReference type="EMBL" id="CP082237">
    <property type="protein sequence ID" value="QZT34656.1"/>
    <property type="molecule type" value="Genomic_DNA"/>
</dbReference>
<gene>
    <name evidence="2" type="ORF">HUR95_04750</name>
</gene>
<keyword evidence="1" id="KW-0175">Coiled coil</keyword>